<dbReference type="CDD" id="cd02042">
    <property type="entry name" value="ParAB_family"/>
    <property type="match status" value="1"/>
</dbReference>
<comment type="caution">
    <text evidence="2">The sequence shown here is derived from an EMBL/GenBank/DDBJ whole genome shotgun (WGS) entry which is preliminary data.</text>
</comment>
<dbReference type="Pfam" id="PF13614">
    <property type="entry name" value="AAA_31"/>
    <property type="match status" value="1"/>
</dbReference>
<feature type="domain" description="AAA" evidence="1">
    <location>
        <begin position="1"/>
        <end position="192"/>
    </location>
</feature>
<sequence>MKTITIFNNKGGVGKTTYMFHVAHLLARKNKTVLMVDCDSQCNLTAYAMRDEAIEKAWNEDGNSIYRVIELVYRGIGDIRKTRPTPLSEHLYIVPGDLFLSNYEDKLGDSWNSAKGGSEPDLRVQSAIYRYIKWVASEINADVVMIDLGPNLGALNRAVLSSSDYFIVPVAPDLFSIKGTENLGSKLVTWQREWQQCNNAWAGDNLDLPQGKPIFAGYVIQQHNPRNNAAGMTKGWQIFGDQLENAMQQNIIGKLSSSQIISWADGSYNLGKIPNLHSLIPYSLNARKPVFDCNNADGLTGAHITTAKKSVDHFNAMVERLLELIN</sequence>
<dbReference type="Gene3D" id="3.40.50.300">
    <property type="entry name" value="P-loop containing nucleotide triphosphate hydrolases"/>
    <property type="match status" value="1"/>
</dbReference>
<protein>
    <submittedName>
        <fullName evidence="2">AAA family ATPase</fullName>
    </submittedName>
</protein>
<dbReference type="PANTHER" id="PTHR13696">
    <property type="entry name" value="P-LOOP CONTAINING NUCLEOSIDE TRIPHOSPHATE HYDROLASE"/>
    <property type="match status" value="1"/>
</dbReference>
<evidence type="ECO:0000259" key="1">
    <source>
        <dbReference type="Pfam" id="PF13614"/>
    </source>
</evidence>
<gene>
    <name evidence="2" type="ORF">HUK38_08610</name>
</gene>
<evidence type="ECO:0000313" key="3">
    <source>
        <dbReference type="Proteomes" id="UP000548632"/>
    </source>
</evidence>
<evidence type="ECO:0000313" key="2">
    <source>
        <dbReference type="EMBL" id="MBB1126292.1"/>
    </source>
</evidence>
<proteinExistence type="predicted"/>
<keyword evidence="3" id="KW-1185">Reference proteome</keyword>
<dbReference type="RefSeq" id="WP_182583917.1">
    <property type="nucleotide sequence ID" value="NZ_JABVCQ010000016.1"/>
</dbReference>
<dbReference type="EMBL" id="JABVCQ010000016">
    <property type="protein sequence ID" value="MBB1126292.1"/>
    <property type="molecule type" value="Genomic_DNA"/>
</dbReference>
<organism evidence="2 3">
    <name type="scientific">Thiospirillum jenense</name>
    <dbReference type="NCBI Taxonomy" id="1653858"/>
    <lineage>
        <taxon>Bacteria</taxon>
        <taxon>Pseudomonadati</taxon>
        <taxon>Pseudomonadota</taxon>
        <taxon>Gammaproteobacteria</taxon>
        <taxon>Chromatiales</taxon>
        <taxon>Chromatiaceae</taxon>
        <taxon>Thiospirillum</taxon>
    </lineage>
</organism>
<dbReference type="Proteomes" id="UP000548632">
    <property type="component" value="Unassembled WGS sequence"/>
</dbReference>
<dbReference type="InterPro" id="IPR027417">
    <property type="entry name" value="P-loop_NTPase"/>
</dbReference>
<dbReference type="PANTHER" id="PTHR13696:SF99">
    <property type="entry name" value="COBYRINIC ACID AC-DIAMIDE SYNTHASE"/>
    <property type="match status" value="1"/>
</dbReference>
<reference evidence="2 3" key="1">
    <citation type="journal article" date="2020" name="Arch. Microbiol.">
        <title>The genome sequence of the giant phototrophic gammaproteobacterium Thiospirillum jenense gives insight into its physiological properties and phylogenetic relationships.</title>
        <authorList>
            <person name="Imhoff J.F."/>
            <person name="Meyer T.E."/>
            <person name="Kyndt J.A."/>
        </authorList>
    </citation>
    <scope>NUCLEOTIDE SEQUENCE [LARGE SCALE GENOMIC DNA]</scope>
    <source>
        <strain evidence="2 3">DSM 216</strain>
    </source>
</reference>
<dbReference type="AlphaFoldDB" id="A0A839HK77"/>
<accession>A0A839HK77</accession>
<dbReference type="InterPro" id="IPR050678">
    <property type="entry name" value="DNA_Partitioning_ATPase"/>
</dbReference>
<dbReference type="InterPro" id="IPR025669">
    <property type="entry name" value="AAA_dom"/>
</dbReference>
<dbReference type="SUPFAM" id="SSF52540">
    <property type="entry name" value="P-loop containing nucleoside triphosphate hydrolases"/>
    <property type="match status" value="1"/>
</dbReference>
<name>A0A839HK77_9GAMM</name>